<organism evidence="3 4">
    <name type="scientific">Acinetobacter chinensis</name>
    <dbReference type="NCBI Taxonomy" id="2004650"/>
    <lineage>
        <taxon>Bacteria</taxon>
        <taxon>Pseudomonadati</taxon>
        <taxon>Pseudomonadota</taxon>
        <taxon>Gammaproteobacteria</taxon>
        <taxon>Moraxellales</taxon>
        <taxon>Moraxellaceae</taxon>
        <taxon>Acinetobacter</taxon>
    </lineage>
</organism>
<dbReference type="SUPFAM" id="SSF56281">
    <property type="entry name" value="Metallo-hydrolase/oxidoreductase"/>
    <property type="match status" value="1"/>
</dbReference>
<gene>
    <name evidence="3" type="ORF">CDG60_09020</name>
</gene>
<proteinExistence type="predicted"/>
<dbReference type="InterPro" id="IPR001279">
    <property type="entry name" value="Metallo-B-lactamas"/>
</dbReference>
<dbReference type="GO" id="GO:0070813">
    <property type="term" value="P:hydrogen sulfide metabolic process"/>
    <property type="evidence" value="ECO:0007669"/>
    <property type="project" value="TreeGrafter"/>
</dbReference>
<accession>A0A3B7LVA0</accession>
<dbReference type="InterPro" id="IPR044528">
    <property type="entry name" value="POD-like_MBL-fold"/>
</dbReference>
<name>A0A3B7LVA0_9GAMM</name>
<evidence type="ECO:0000313" key="4">
    <source>
        <dbReference type="Proteomes" id="UP000263753"/>
    </source>
</evidence>
<evidence type="ECO:0000259" key="2">
    <source>
        <dbReference type="SMART" id="SM00849"/>
    </source>
</evidence>
<dbReference type="GO" id="GO:0016787">
    <property type="term" value="F:hydrolase activity"/>
    <property type="evidence" value="ECO:0007669"/>
    <property type="project" value="UniProtKB-KW"/>
</dbReference>
<dbReference type="Pfam" id="PF00753">
    <property type="entry name" value="Lactamase_B"/>
    <property type="match status" value="1"/>
</dbReference>
<sequence>MSVIPRVQYFFDEQTNTFSYVVVDEQTAKCAVIDSVLDYDAASATVSTVQADKIISFIQQNSLSVEWILETHVHADHLTASQYLKEKLGGKIAMSHHIATVQETFCGIYHLDPKYFNAHQSFDYLFQDHEHFQIGQMDAYNIPTPGHTPACLSYVVGNAVFVGDTLFMPDYGTARCDFPKGSAAMLYDSVQELFHLPDLTRVFLCHDYLPEGRQTFICETDIQTQKENNIHVHQGIDKHSFVEMRNRRDATLAMPKLILPAIQINMDAGKFPAPESNGISYLKIPLNYFRAEK</sequence>
<dbReference type="CDD" id="cd07724">
    <property type="entry name" value="POD-like_MBL-fold"/>
    <property type="match status" value="1"/>
</dbReference>
<dbReference type="InterPro" id="IPR036866">
    <property type="entry name" value="RibonucZ/Hydroxyglut_hydro"/>
</dbReference>
<dbReference type="PANTHER" id="PTHR43084:SF1">
    <property type="entry name" value="PERSULFIDE DIOXYGENASE ETHE1, MITOCHONDRIAL"/>
    <property type="match status" value="1"/>
</dbReference>
<dbReference type="SMART" id="SM00849">
    <property type="entry name" value="Lactamase_B"/>
    <property type="match status" value="1"/>
</dbReference>
<dbReference type="KEGG" id="achi:CDG60_09020"/>
<dbReference type="AlphaFoldDB" id="A0A3B7LVA0"/>
<dbReference type="Proteomes" id="UP000263753">
    <property type="component" value="Chromosome"/>
</dbReference>
<keyword evidence="3" id="KW-0378">Hydrolase</keyword>
<dbReference type="RefSeq" id="WP_087514028.1">
    <property type="nucleotide sequence ID" value="NZ_CP032134.1"/>
</dbReference>
<dbReference type="InterPro" id="IPR051682">
    <property type="entry name" value="Mito_Persulfide_Diox"/>
</dbReference>
<dbReference type="GO" id="GO:0050313">
    <property type="term" value="F:sulfur dioxygenase activity"/>
    <property type="evidence" value="ECO:0007669"/>
    <property type="project" value="InterPro"/>
</dbReference>
<dbReference type="GO" id="GO:0046872">
    <property type="term" value="F:metal ion binding"/>
    <property type="evidence" value="ECO:0007669"/>
    <property type="project" value="UniProtKB-KW"/>
</dbReference>
<protein>
    <submittedName>
        <fullName evidence="3">MBL fold metallo-hydrolase</fullName>
    </submittedName>
</protein>
<dbReference type="EMBL" id="CP032134">
    <property type="protein sequence ID" value="AXY56696.1"/>
    <property type="molecule type" value="Genomic_DNA"/>
</dbReference>
<feature type="domain" description="Metallo-beta-lactamase" evidence="2">
    <location>
        <begin position="16"/>
        <end position="206"/>
    </location>
</feature>
<dbReference type="PANTHER" id="PTHR43084">
    <property type="entry name" value="PERSULFIDE DIOXYGENASE ETHE1"/>
    <property type="match status" value="1"/>
</dbReference>
<keyword evidence="1" id="KW-0479">Metal-binding</keyword>
<dbReference type="GO" id="GO:0006749">
    <property type="term" value="P:glutathione metabolic process"/>
    <property type="evidence" value="ECO:0007669"/>
    <property type="project" value="InterPro"/>
</dbReference>
<evidence type="ECO:0000256" key="1">
    <source>
        <dbReference type="ARBA" id="ARBA00022723"/>
    </source>
</evidence>
<dbReference type="Gene3D" id="3.60.15.10">
    <property type="entry name" value="Ribonuclease Z/Hydroxyacylglutathione hydrolase-like"/>
    <property type="match status" value="1"/>
</dbReference>
<evidence type="ECO:0000313" key="3">
    <source>
        <dbReference type="EMBL" id="AXY56696.1"/>
    </source>
</evidence>
<reference evidence="4" key="1">
    <citation type="submission" date="2018-09" db="EMBL/GenBank/DDBJ databases">
        <title>The complete genome of Acinetobacter sp. strain WCHAc010005.</title>
        <authorList>
            <person name="Hu Y."/>
            <person name="Long H."/>
            <person name="Feng Y."/>
            <person name="Zong Z."/>
        </authorList>
    </citation>
    <scope>NUCLEOTIDE SEQUENCE [LARGE SCALE GENOMIC DNA]</scope>
    <source>
        <strain evidence="4">WCHAc010005</strain>
    </source>
</reference>